<name>A0A0E2LWP2_LACPA</name>
<accession>K0N708</accession>
<accession>A0A125U6N3</accession>
<gene>
    <name evidence="2" type="ORF">FAM18172_00936</name>
</gene>
<evidence type="ECO:0000256" key="1">
    <source>
        <dbReference type="SAM" id="MobiDB-lite"/>
    </source>
</evidence>
<dbReference type="EMBL" id="LKFU01000046">
    <property type="protein sequence ID" value="RND87412.1"/>
    <property type="molecule type" value="Genomic_DNA"/>
</dbReference>
<organism evidence="2 3">
    <name type="scientific">Lacticaseibacillus paracasei</name>
    <name type="common">Lactobacillus paracasei</name>
    <dbReference type="NCBI Taxonomy" id="1597"/>
    <lineage>
        <taxon>Bacteria</taxon>
        <taxon>Bacillati</taxon>
        <taxon>Bacillota</taxon>
        <taxon>Bacilli</taxon>
        <taxon>Lactobacillales</taxon>
        <taxon>Lactobacillaceae</taxon>
        <taxon>Lacticaseibacillus</taxon>
    </lineage>
</organism>
<protein>
    <recommendedName>
        <fullName evidence="4">DUF669 domain-containing protein</fullName>
    </recommendedName>
</protein>
<dbReference type="KEGG" id="lcs:LCBD_1079"/>
<dbReference type="AlphaFoldDB" id="A0A0E2LWP2"/>
<dbReference type="KEGG" id="lce:LC2W_1085"/>
<accession>A0A0E2LWP2</accession>
<feature type="region of interest" description="Disordered" evidence="1">
    <location>
        <begin position="138"/>
        <end position="169"/>
    </location>
</feature>
<reference evidence="2 3" key="1">
    <citation type="journal article" date="2018" name="Front. Microbiol.">
        <title>Conversion of Methionine to Cysteine in Lactobacillus paracasei Depends on the Highly Mobile cysK-ctl-cysE Gene Cluster.</title>
        <authorList>
            <person name="Wuthrich D."/>
            <person name="Irmler S."/>
            <person name="Berthoud H."/>
            <person name="Guggenbuhl B."/>
            <person name="Eugster E."/>
            <person name="Bruggmann R."/>
        </authorList>
    </citation>
    <scope>NUCLEOTIDE SEQUENCE [LARGE SCALE GENOMIC DNA]</scope>
    <source>
        <strain evidence="2 3">FAM18172</strain>
    </source>
</reference>
<dbReference type="OrthoDB" id="2223458at2"/>
<proteinExistence type="predicted"/>
<evidence type="ECO:0000313" key="3">
    <source>
        <dbReference type="Proteomes" id="UP000285532"/>
    </source>
</evidence>
<dbReference type="Proteomes" id="UP000285532">
    <property type="component" value="Unassembled WGS sequence"/>
</dbReference>
<dbReference type="RefSeq" id="WP_012491315.1">
    <property type="nucleotide sequence ID" value="NC_010999.1"/>
</dbReference>
<evidence type="ECO:0008006" key="4">
    <source>
        <dbReference type="Google" id="ProtNLM"/>
    </source>
</evidence>
<comment type="caution">
    <text evidence="2">The sequence shown here is derived from an EMBL/GenBank/DDBJ whole genome shotgun (WGS) entry which is preliminary data.</text>
</comment>
<evidence type="ECO:0000313" key="2">
    <source>
        <dbReference type="EMBL" id="RND87412.1"/>
    </source>
</evidence>
<sequence length="169" mass="18773">MGLLENAKQALDGFDATKDKPTSYDLLPDGDYQVVLSNVDHFVTDGGYDGFRIQLEVLEGEHSGYKDSNMFNFDEVSSKGKAIPQSVIASHIKLVARLANAVGITLKDADWETIDTLVDAFLPAKGKVIILHFSSRENKKNPQYPYKNYDFDPTDQPATPELSDDDIPF</sequence>